<dbReference type="EMBL" id="SMBJ01000001">
    <property type="protein sequence ID" value="TCU31198.1"/>
    <property type="molecule type" value="Genomic_DNA"/>
</dbReference>
<name>A0A4R3R7J1_9HYPH</name>
<dbReference type="Proteomes" id="UP000295547">
    <property type="component" value="Unassembled WGS sequence"/>
</dbReference>
<keyword evidence="2" id="KW-1185">Reference proteome</keyword>
<evidence type="ECO:0000313" key="1">
    <source>
        <dbReference type="EMBL" id="TCU31198.1"/>
    </source>
</evidence>
<sequence length="59" mass="6960">MSFPDRFDHNNRHSSYDLENLRIAFDDWNEKSNSELLEDKATVRPRMVPVAAAHRECAR</sequence>
<evidence type="ECO:0000313" key="2">
    <source>
        <dbReference type="Proteomes" id="UP000295547"/>
    </source>
</evidence>
<reference evidence="1 2" key="1">
    <citation type="submission" date="2019-03" db="EMBL/GenBank/DDBJ databases">
        <title>Genomic Encyclopedia of Type Strains, Phase IV (KMG-V): Genome sequencing to study the core and pangenomes of soil and plant-associated prokaryotes.</title>
        <authorList>
            <person name="Whitman W."/>
        </authorList>
    </citation>
    <scope>NUCLEOTIDE SEQUENCE [LARGE SCALE GENOMIC DNA]</scope>
    <source>
        <strain evidence="1 2">Gr42</strain>
    </source>
</reference>
<dbReference type="AlphaFoldDB" id="A0A4R3R7J1"/>
<proteinExistence type="predicted"/>
<organism evidence="1 2">
    <name type="scientific">Rhizobium azibense</name>
    <dbReference type="NCBI Taxonomy" id="1136135"/>
    <lineage>
        <taxon>Bacteria</taxon>
        <taxon>Pseudomonadati</taxon>
        <taxon>Pseudomonadota</taxon>
        <taxon>Alphaproteobacteria</taxon>
        <taxon>Hyphomicrobiales</taxon>
        <taxon>Rhizobiaceae</taxon>
        <taxon>Rhizobium/Agrobacterium group</taxon>
        <taxon>Rhizobium</taxon>
    </lineage>
</organism>
<protein>
    <submittedName>
        <fullName evidence="1">Uncharacterized protein</fullName>
    </submittedName>
</protein>
<accession>A0A4R3R7J1</accession>
<comment type="caution">
    <text evidence="1">The sequence shown here is derived from an EMBL/GenBank/DDBJ whole genome shotgun (WGS) entry which is preliminary data.</text>
</comment>
<gene>
    <name evidence="1" type="ORF">EV130_101775</name>
</gene>